<dbReference type="Pfam" id="PF09856">
    <property type="entry name" value="ScfRs"/>
    <property type="match status" value="1"/>
</dbReference>
<dbReference type="SUPFAM" id="SSF47413">
    <property type="entry name" value="lambda repressor-like DNA-binding domains"/>
    <property type="match status" value="1"/>
</dbReference>
<sequence>MPRSLRPLYAGARVRELRGRLRISQSAMAQRLGISISYLSQIETDGRPLTAAVSLALAAAFPSDWTGVDEDEGARLLAGLAEAAAEPLLPEPPPEPEALARAIEQQPALARRFVALHAAWRRAEDQLQRLDDAYDTGTAAGGRLPWDEVRDWFHDAGNYVDLIDVAAETIGNSLQPGVEALAERLRDRHRIELRAQTGDSSPLRAYDPAHRILTLDPAQVAESRAFQLAHQLARIELADEIGQILARATMPSIEASRLLGIGLANYAAGAILMPYEAFRGEARRLRHDIDRLRRRFGVSFEQACHRLSTLQRPDARGLAFFFCRVDMAGNITKRHSATRLQFARFGGACPLWIMHEAVAIPDRILTQLAEMPEGTRYVAIAKGLVKESGSYDRLPRRYAVALGCEIGEAADFVYADHLDLDRADSATPIGISCRICPREDCDQRAFPPSGRALRVDPERREVVPYRFD</sequence>
<organism evidence="3 4">
    <name type="scientific">Sphingomonas abietis</name>
    <dbReference type="NCBI Taxonomy" id="3012344"/>
    <lineage>
        <taxon>Bacteria</taxon>
        <taxon>Pseudomonadati</taxon>
        <taxon>Pseudomonadota</taxon>
        <taxon>Alphaproteobacteria</taxon>
        <taxon>Sphingomonadales</taxon>
        <taxon>Sphingomonadaceae</taxon>
        <taxon>Sphingomonas</taxon>
    </lineage>
</organism>
<dbReference type="CDD" id="cd00093">
    <property type="entry name" value="HTH_XRE"/>
    <property type="match status" value="1"/>
</dbReference>
<comment type="similarity">
    <text evidence="1">Belongs to the short-chain fatty acyl-CoA assimilation regulator (ScfR) family.</text>
</comment>
<accession>A0ABY7NKY7</accession>
<name>A0ABY7NKY7_9SPHN</name>
<dbReference type="SMART" id="SM00530">
    <property type="entry name" value="HTH_XRE"/>
    <property type="match status" value="1"/>
</dbReference>
<gene>
    <name evidence="3" type="ORF">PBT88_13270</name>
</gene>
<evidence type="ECO:0000313" key="3">
    <source>
        <dbReference type="EMBL" id="WBO21166.1"/>
    </source>
</evidence>
<keyword evidence="4" id="KW-1185">Reference proteome</keyword>
<feature type="domain" description="HTH cro/C1-type" evidence="2">
    <location>
        <begin position="14"/>
        <end position="68"/>
    </location>
</feature>
<dbReference type="Pfam" id="PF06114">
    <property type="entry name" value="Peptidase_M78"/>
    <property type="match status" value="1"/>
</dbReference>
<dbReference type="InterPro" id="IPR010982">
    <property type="entry name" value="Lambda_DNA-bd_dom_sf"/>
</dbReference>
<dbReference type="EMBL" id="CP115174">
    <property type="protein sequence ID" value="WBO21166.1"/>
    <property type="molecule type" value="Genomic_DNA"/>
</dbReference>
<protein>
    <submittedName>
        <fullName evidence="3">Short-chain fatty acyl-CoA regulator family protein</fullName>
    </submittedName>
</protein>
<dbReference type="Pfam" id="PF13560">
    <property type="entry name" value="HTH_31"/>
    <property type="match status" value="1"/>
</dbReference>
<dbReference type="InterPro" id="IPR010359">
    <property type="entry name" value="IrrE_HExxH"/>
</dbReference>
<dbReference type="PROSITE" id="PS50943">
    <property type="entry name" value="HTH_CROC1"/>
    <property type="match status" value="1"/>
</dbReference>
<dbReference type="Gene3D" id="1.10.260.40">
    <property type="entry name" value="lambda repressor-like DNA-binding domains"/>
    <property type="match status" value="1"/>
</dbReference>
<dbReference type="PIRSF" id="PIRSF019251">
    <property type="entry name" value="Rv0465c"/>
    <property type="match status" value="1"/>
</dbReference>
<dbReference type="InterPro" id="IPR018653">
    <property type="entry name" value="ScfR_C"/>
</dbReference>
<dbReference type="Proteomes" id="UP001210865">
    <property type="component" value="Chromosome"/>
</dbReference>
<evidence type="ECO:0000313" key="4">
    <source>
        <dbReference type="Proteomes" id="UP001210865"/>
    </source>
</evidence>
<dbReference type="InterPro" id="IPR026281">
    <property type="entry name" value="HTH_RamB"/>
</dbReference>
<dbReference type="RefSeq" id="WP_270075815.1">
    <property type="nucleotide sequence ID" value="NZ_CP115174.1"/>
</dbReference>
<reference evidence="3 4" key="1">
    <citation type="submission" date="2022-12" db="EMBL/GenBank/DDBJ databases">
        <title>Sphingomonas abieness sp. nov., an endophytic bacterium isolated from Abies koreana.</title>
        <authorList>
            <person name="Jiang L."/>
            <person name="Lee J."/>
        </authorList>
    </citation>
    <scope>NUCLEOTIDE SEQUENCE [LARGE SCALE GENOMIC DNA]</scope>
    <source>
        <strain evidence="4">PAMB 00755</strain>
    </source>
</reference>
<dbReference type="InterPro" id="IPR001387">
    <property type="entry name" value="Cro/C1-type_HTH"/>
</dbReference>
<proteinExistence type="inferred from homology"/>
<evidence type="ECO:0000256" key="1">
    <source>
        <dbReference type="ARBA" id="ARBA00007227"/>
    </source>
</evidence>
<evidence type="ECO:0000259" key="2">
    <source>
        <dbReference type="PROSITE" id="PS50943"/>
    </source>
</evidence>